<dbReference type="AlphaFoldDB" id="A0A1G6PV93"/>
<gene>
    <name evidence="2" type="ORF">SAMN04487894_104154</name>
</gene>
<accession>A0A1G6PV93</accession>
<dbReference type="Pfam" id="PF12771">
    <property type="entry name" value="SusD-like_2"/>
    <property type="match status" value="1"/>
</dbReference>
<dbReference type="EMBL" id="FMZO01000004">
    <property type="protein sequence ID" value="SDC83275.1"/>
    <property type="molecule type" value="Genomic_DNA"/>
</dbReference>
<keyword evidence="3" id="KW-1185">Reference proteome</keyword>
<evidence type="ECO:0000256" key="1">
    <source>
        <dbReference type="SAM" id="SignalP"/>
    </source>
</evidence>
<dbReference type="Gene3D" id="1.25.40.390">
    <property type="match status" value="1"/>
</dbReference>
<proteinExistence type="predicted"/>
<feature type="signal peptide" evidence="1">
    <location>
        <begin position="1"/>
        <end position="27"/>
    </location>
</feature>
<name>A0A1G6PV93_NIADE</name>
<feature type="chain" id="PRO_5011718081" evidence="1">
    <location>
        <begin position="28"/>
        <end position="537"/>
    </location>
</feature>
<organism evidence="2 3">
    <name type="scientific">Niabella drilacis (strain DSM 25811 / CCM 8410 / CCUG 62505 / LMG 26954 / E90)</name>
    <dbReference type="NCBI Taxonomy" id="1285928"/>
    <lineage>
        <taxon>Bacteria</taxon>
        <taxon>Pseudomonadati</taxon>
        <taxon>Bacteroidota</taxon>
        <taxon>Chitinophagia</taxon>
        <taxon>Chitinophagales</taxon>
        <taxon>Chitinophagaceae</taxon>
        <taxon>Niabella</taxon>
    </lineage>
</organism>
<dbReference type="RefSeq" id="WP_090389776.1">
    <property type="nucleotide sequence ID" value="NZ_FMZO01000004.1"/>
</dbReference>
<sequence length="537" mass="59416">MKRIIKSKTILYSILLGSIILSTTSCNKDFGDINKPWDNKVYTPTIPGLYTSIASSMAENGRPLFTSHLYQASQLAASYSASGYRLDDKSSASWYNYYGALIDYNKTMELIEKDSAVARMTNIKAMLKTLISLKTLANTTYYGDMPYSEAGKSYLGAQYYRPVYDKQQDIFSNALKELKWAIDNFSTSTSQMSLGSADVLLQNDLSLWVKFANSVRLRYALILRNKDAAGADAIIADALSKPLLEPAEYISINPAKITGLQIDRSGTFRGNSYIRMGSTIWNAMSSSAATDGSGIYDLRTKIFFEPNKAGQWKPYPQNPPAGTEAETANGVVDGKNNDPYAEARTTTWLAPGNYLYSPLNYYYVADRTIPDLIITGSEVSFLKAEIYNRGIGGVAANPATAKQFYNAGITESVKFWYKVANSSTIWVVNKPAAAPTDGELSTMLANSNVAYSNTVATALTQIYRQSWLAMFHQPYDAWVLQRRTNYGTPFTQLAPTSEVLDLNKLIYPQAEASSNAVNWRAATNGADDKSKKPWFMP</sequence>
<evidence type="ECO:0000313" key="2">
    <source>
        <dbReference type="EMBL" id="SDC83275.1"/>
    </source>
</evidence>
<dbReference type="InterPro" id="IPR011990">
    <property type="entry name" value="TPR-like_helical_dom_sf"/>
</dbReference>
<reference evidence="3" key="1">
    <citation type="submission" date="2016-10" db="EMBL/GenBank/DDBJ databases">
        <authorList>
            <person name="Varghese N."/>
            <person name="Submissions S."/>
        </authorList>
    </citation>
    <scope>NUCLEOTIDE SEQUENCE [LARGE SCALE GENOMIC DNA]</scope>
    <source>
        <strain evidence="3">DSM 25811 / CCM 8410 / LMG 26954 / E90</strain>
    </source>
</reference>
<dbReference type="OrthoDB" id="634495at2"/>
<keyword evidence="1" id="KW-0732">Signal</keyword>
<dbReference type="Proteomes" id="UP000198757">
    <property type="component" value="Unassembled WGS sequence"/>
</dbReference>
<dbReference type="STRING" id="1285928.SAMN04487894_104154"/>
<dbReference type="SUPFAM" id="SSF48452">
    <property type="entry name" value="TPR-like"/>
    <property type="match status" value="1"/>
</dbReference>
<dbReference type="PROSITE" id="PS51257">
    <property type="entry name" value="PROKAR_LIPOPROTEIN"/>
    <property type="match status" value="1"/>
</dbReference>
<dbReference type="InterPro" id="IPR041662">
    <property type="entry name" value="SusD-like_2"/>
</dbReference>
<evidence type="ECO:0000313" key="3">
    <source>
        <dbReference type="Proteomes" id="UP000198757"/>
    </source>
</evidence>
<protein>
    <submittedName>
        <fullName evidence="2">Starch-binding associating with outer membrane</fullName>
    </submittedName>
</protein>